<proteinExistence type="predicted"/>
<reference evidence="2" key="1">
    <citation type="journal article" date="2024" name="Proc. Natl. Acad. Sci. U.S.A.">
        <title>Extraordinary preservation of gene collinearity over three hundred million years revealed in homosporous lycophytes.</title>
        <authorList>
            <person name="Li C."/>
            <person name="Wickell D."/>
            <person name="Kuo L.Y."/>
            <person name="Chen X."/>
            <person name="Nie B."/>
            <person name="Liao X."/>
            <person name="Peng D."/>
            <person name="Ji J."/>
            <person name="Jenkins J."/>
            <person name="Williams M."/>
            <person name="Shu S."/>
            <person name="Plott C."/>
            <person name="Barry K."/>
            <person name="Rajasekar S."/>
            <person name="Grimwood J."/>
            <person name="Han X."/>
            <person name="Sun S."/>
            <person name="Hou Z."/>
            <person name="He W."/>
            <person name="Dai G."/>
            <person name="Sun C."/>
            <person name="Schmutz J."/>
            <person name="Leebens-Mack J.H."/>
            <person name="Li F.W."/>
            <person name="Wang L."/>
        </authorList>
    </citation>
    <scope>NUCLEOTIDE SEQUENCE [LARGE SCALE GENOMIC DNA]</scope>
    <source>
        <strain evidence="2">cv. PW_Plant_1</strain>
    </source>
</reference>
<evidence type="ECO:0000313" key="2">
    <source>
        <dbReference type="Proteomes" id="UP001162992"/>
    </source>
</evidence>
<comment type="caution">
    <text evidence="1">The sequence shown here is derived from an EMBL/GenBank/DDBJ whole genome shotgun (WGS) entry which is preliminary data.</text>
</comment>
<gene>
    <name evidence="1" type="ORF">O6H91_06G093200</name>
</gene>
<protein>
    <submittedName>
        <fullName evidence="1">Uncharacterized protein</fullName>
    </submittedName>
</protein>
<sequence length="958" mass="104885">MMNPTLVVRGLPNTSDRAVSIFSSFPVLGQQQSWQLARSVHKKFHICLPFRRAGCSIVSHLSNGDVGSLTATKIDSIQGLKGVFPGGMRRAEVKVPGLVLLLHAEEVVGGGEEAKLKVEMVSAAVTGGITVVALEAGPGSGLTDSQLYFAACVLKEALRGRAKLMVVERADIAAAVGADGVLLSDQGLPTVVARRMMQNALSEVATLPLVARIVTSAESAQVASKEGSDFLILRIPEVVNTNHLVKSVSNLVTIPVFVEASFVSGNSSNIGILSPSLEFVESGANGLVLTGWDVSNAGGNDIFNYIAALTSTIDLAIQQRASSETTLDADDLVQMPLSSEGEESHALNGVLEKDVKLDLQETKLLQEERLLLSSTIDLIKEASPEMEEVTLLVDALAQLDEIFLLVVVGEFNSGKSSLINALLGDRFLKEGVLPTTNEITLLKHSRDSATGEERFERHPDGHFMRYLSVELLKQINVVDTPGTNVILPRQQRLTEEFVPRADLVFFVLAVDRPLSESEVSFLRYIRRWEKKIIFILNKMDVLSQPSELEEVIKFVEDNIRRLLSIDQVLMFPVSARHGLQSKLAATREDGTLDRELLSKNDLWESSGFETLENFILGFLQRSTDAGAERLRLKLETPLNIAAAILGACERKLSLHGSKAEADLKEIARFEEQLQRFQLSLKNDSLVQVQHALAGIEAAKGRADKFIDSILRLSNIESIAKYLIGVDRVETMPVSAGFKSEVIGSAYSDTESSLNTYISWLESNTLRQLDTHYKLVKNRWPDVKVEVGTHKKVPRNEIQYSTPSSLDVLREFDIKAAEIVLEQEIREVVLGTFGGLGAAGVSASVLTSILPTTLEDLVALGLCSAGGFAGIWNLPPRRAEIKKKIQRIADSLARKIETAMQLELRSSVEEVKSNLDFLTNPYRDAAQIKVDSVTKLQNHLSLLSDRLILLRQRVQNIGA</sequence>
<name>A0ACC2DGH0_DIPCM</name>
<keyword evidence="2" id="KW-1185">Reference proteome</keyword>
<dbReference type="Proteomes" id="UP001162992">
    <property type="component" value="Chromosome 6"/>
</dbReference>
<evidence type="ECO:0000313" key="1">
    <source>
        <dbReference type="EMBL" id="KAJ7553323.1"/>
    </source>
</evidence>
<dbReference type="EMBL" id="CM055097">
    <property type="protein sequence ID" value="KAJ7553323.1"/>
    <property type="molecule type" value="Genomic_DNA"/>
</dbReference>
<accession>A0ACC2DGH0</accession>
<organism evidence="1 2">
    <name type="scientific">Diphasiastrum complanatum</name>
    <name type="common">Issler's clubmoss</name>
    <name type="synonym">Lycopodium complanatum</name>
    <dbReference type="NCBI Taxonomy" id="34168"/>
    <lineage>
        <taxon>Eukaryota</taxon>
        <taxon>Viridiplantae</taxon>
        <taxon>Streptophyta</taxon>
        <taxon>Embryophyta</taxon>
        <taxon>Tracheophyta</taxon>
        <taxon>Lycopodiopsida</taxon>
        <taxon>Lycopodiales</taxon>
        <taxon>Lycopodiaceae</taxon>
        <taxon>Lycopodioideae</taxon>
        <taxon>Diphasiastrum</taxon>
    </lineage>
</organism>